<evidence type="ECO:0000256" key="4">
    <source>
        <dbReference type="ARBA" id="ARBA00022825"/>
    </source>
</evidence>
<sequence length="837" mass="88191">MDRTMKTKLSIITLALLPCLAAAKLPDVGVKQSVAASSDSIIVKYKSNATKEMRKQARSLVKAKITDINKDEIDDSYTSLLSGRLAKFKVSGMSTKDAIALLKSHQAIEYVEPDYRVSIASAPNDPRFDELWGLNNDGQTGGTADADIDAVEAWDISTGSRDVVVGVIDTGIDYSHSDLASNMWVNSSEIPGDGIDNDGNGFVDDVHGINAITDSGDPMDDEGHGTHVSGTIGASGGNGIGVVGVNHEVSLVGCKFLDAAGNGSTSDAIKCIDYMVGLKNSGVNLRVLNNSWGGGGYSQALADAIDSSEAADLLFVAAAGNDTIDNDVNPHYPSNYENASVLSVASTNQTDDISWFSHYGLTSVDMGAPGTAILSTTPGESYASYSGTSMATPHVAGAAALVLSVNPELSTQELKELLMSSGDANAALQGVTVAGTRLNVNQALIDADPTPGFKISADPLTQQVEAGQATYYTFTIGSIAEWDEEVTLELSTTLGGAYLSASTARPGDEVRLNVETDTDTQWGEHDLTVTATAGDIVKQQSVKLMVQPVGLNDFTYSSSTSVDIPDNSPVGAMSVINVPDDLTVFGTTADVDISHTYSGDLVVKLVSAQGTQVTLQSNVGGSADDIVRSFTSESFNGEVATGDWTLQVEDTAAADTGTINGWSLTLSAIGEVSPQPPRADFEAETQGLTVNFTDSSTDANNDITQWGWDFGDGATSSDQNPMHVYAASGNYDVELTVTDSEGNTSTSTQTVVVSDVELELTLKRANKSRLDTMRVDLSWEEVGAESLSVYRNGELVDTTSDSGRYRDYVRGATLPSYDYQLCVTENVCSNIITVSFE</sequence>
<dbReference type="InterPro" id="IPR037045">
    <property type="entry name" value="S8pro/Inhibitor_I9_sf"/>
</dbReference>
<dbReference type="InterPro" id="IPR008979">
    <property type="entry name" value="Galactose-bd-like_sf"/>
</dbReference>
<dbReference type="InterPro" id="IPR022398">
    <property type="entry name" value="Peptidase_S8_His-AS"/>
</dbReference>
<keyword evidence="4" id="KW-0720">Serine protease</keyword>
<dbReference type="InterPro" id="IPR035986">
    <property type="entry name" value="PKD_dom_sf"/>
</dbReference>
<dbReference type="Gene3D" id="3.30.70.80">
    <property type="entry name" value="Peptidase S8 propeptide/proteinase inhibitor I9"/>
    <property type="match status" value="1"/>
</dbReference>
<dbReference type="SUPFAM" id="SSF49785">
    <property type="entry name" value="Galactose-binding domain-like"/>
    <property type="match status" value="1"/>
</dbReference>
<accession>A0A0F9T0L0</accession>
<evidence type="ECO:0000256" key="1">
    <source>
        <dbReference type="ARBA" id="ARBA00011073"/>
    </source>
</evidence>
<dbReference type="PROSITE" id="PS51829">
    <property type="entry name" value="P_HOMO_B"/>
    <property type="match status" value="1"/>
</dbReference>
<comment type="similarity">
    <text evidence="1">Belongs to the peptidase S8 family.</text>
</comment>
<evidence type="ECO:0008006" key="8">
    <source>
        <dbReference type="Google" id="ProtNLM"/>
    </source>
</evidence>
<evidence type="ECO:0000259" key="5">
    <source>
        <dbReference type="PROSITE" id="PS50093"/>
    </source>
</evidence>
<feature type="domain" description="P/Homo B" evidence="6">
    <location>
        <begin position="546"/>
        <end position="674"/>
    </location>
</feature>
<dbReference type="EMBL" id="LAZR01000453">
    <property type="protein sequence ID" value="KKN68277.1"/>
    <property type="molecule type" value="Genomic_DNA"/>
</dbReference>
<dbReference type="GO" id="GO:0004252">
    <property type="term" value="F:serine-type endopeptidase activity"/>
    <property type="evidence" value="ECO:0007669"/>
    <property type="project" value="InterPro"/>
</dbReference>
<dbReference type="Gene3D" id="3.40.50.200">
    <property type="entry name" value="Peptidase S8/S53 domain"/>
    <property type="match status" value="1"/>
</dbReference>
<dbReference type="Pfam" id="PF01483">
    <property type="entry name" value="P_proprotein"/>
    <property type="match status" value="1"/>
</dbReference>
<dbReference type="SUPFAM" id="SSF49299">
    <property type="entry name" value="PKD domain"/>
    <property type="match status" value="1"/>
</dbReference>
<dbReference type="PANTHER" id="PTHR43806">
    <property type="entry name" value="PEPTIDASE S8"/>
    <property type="match status" value="1"/>
</dbReference>
<dbReference type="GO" id="GO:0006508">
    <property type="term" value="P:proteolysis"/>
    <property type="evidence" value="ECO:0007669"/>
    <property type="project" value="UniProtKB-KW"/>
</dbReference>
<dbReference type="InterPro" id="IPR050131">
    <property type="entry name" value="Peptidase_S8_subtilisin-like"/>
</dbReference>
<reference evidence="7" key="1">
    <citation type="journal article" date="2015" name="Nature">
        <title>Complex archaea that bridge the gap between prokaryotes and eukaryotes.</title>
        <authorList>
            <person name="Spang A."/>
            <person name="Saw J.H."/>
            <person name="Jorgensen S.L."/>
            <person name="Zaremba-Niedzwiedzka K."/>
            <person name="Martijn J."/>
            <person name="Lind A.E."/>
            <person name="van Eijk R."/>
            <person name="Schleper C."/>
            <person name="Guy L."/>
            <person name="Ettema T.J."/>
        </authorList>
    </citation>
    <scope>NUCLEOTIDE SEQUENCE</scope>
</reference>
<organism evidence="7">
    <name type="scientific">marine sediment metagenome</name>
    <dbReference type="NCBI Taxonomy" id="412755"/>
    <lineage>
        <taxon>unclassified sequences</taxon>
        <taxon>metagenomes</taxon>
        <taxon>ecological metagenomes</taxon>
    </lineage>
</organism>
<dbReference type="SUPFAM" id="SSF52743">
    <property type="entry name" value="Subtilisin-like"/>
    <property type="match status" value="1"/>
</dbReference>
<evidence type="ECO:0000256" key="3">
    <source>
        <dbReference type="ARBA" id="ARBA00022801"/>
    </source>
</evidence>
<dbReference type="CDD" id="cd07473">
    <property type="entry name" value="Peptidases_S8_Subtilisin_like"/>
    <property type="match status" value="1"/>
</dbReference>
<evidence type="ECO:0000256" key="2">
    <source>
        <dbReference type="ARBA" id="ARBA00022670"/>
    </source>
</evidence>
<evidence type="ECO:0000313" key="7">
    <source>
        <dbReference type="EMBL" id="KKN68277.1"/>
    </source>
</evidence>
<gene>
    <name evidence="7" type="ORF">LCGC14_0452900</name>
</gene>
<dbReference type="PANTHER" id="PTHR43806:SF11">
    <property type="entry name" value="CEREVISIN-RELATED"/>
    <property type="match status" value="1"/>
</dbReference>
<dbReference type="InterPro" id="IPR000601">
    <property type="entry name" value="PKD_dom"/>
</dbReference>
<dbReference type="InterPro" id="IPR036852">
    <property type="entry name" value="Peptidase_S8/S53_dom_sf"/>
</dbReference>
<dbReference type="InterPro" id="IPR015500">
    <property type="entry name" value="Peptidase_S8_subtilisin-rel"/>
</dbReference>
<dbReference type="PROSITE" id="PS00137">
    <property type="entry name" value="SUBTILASE_HIS"/>
    <property type="match status" value="1"/>
</dbReference>
<dbReference type="PROSITE" id="PS00138">
    <property type="entry name" value="SUBTILASE_SER"/>
    <property type="match status" value="1"/>
</dbReference>
<protein>
    <recommendedName>
        <fullName evidence="8">PKD domain-containing protein</fullName>
    </recommendedName>
</protein>
<comment type="caution">
    <text evidence="7">The sequence shown here is derived from an EMBL/GenBank/DDBJ whole genome shotgun (WGS) entry which is preliminary data.</text>
</comment>
<dbReference type="AlphaFoldDB" id="A0A0F9T0L0"/>
<dbReference type="InterPro" id="IPR013783">
    <property type="entry name" value="Ig-like_fold"/>
</dbReference>
<dbReference type="InterPro" id="IPR000209">
    <property type="entry name" value="Peptidase_S8/S53_dom"/>
</dbReference>
<dbReference type="InterPro" id="IPR023827">
    <property type="entry name" value="Peptidase_S8_Asp-AS"/>
</dbReference>
<dbReference type="InterPro" id="IPR034204">
    <property type="entry name" value="PfSUB1-like_cat_dom"/>
</dbReference>
<dbReference type="Pfam" id="PF18911">
    <property type="entry name" value="PKD_4"/>
    <property type="match status" value="1"/>
</dbReference>
<evidence type="ECO:0000259" key="6">
    <source>
        <dbReference type="PROSITE" id="PS51829"/>
    </source>
</evidence>
<proteinExistence type="inferred from homology"/>
<dbReference type="CDD" id="cd00146">
    <property type="entry name" value="PKD"/>
    <property type="match status" value="1"/>
</dbReference>
<dbReference type="PRINTS" id="PR00723">
    <property type="entry name" value="SUBTILISIN"/>
</dbReference>
<dbReference type="PROSITE" id="PS51892">
    <property type="entry name" value="SUBTILASE"/>
    <property type="match status" value="1"/>
</dbReference>
<keyword evidence="2" id="KW-0645">Protease</keyword>
<dbReference type="InterPro" id="IPR023828">
    <property type="entry name" value="Peptidase_S8_Ser-AS"/>
</dbReference>
<dbReference type="SMART" id="SM00089">
    <property type="entry name" value="PKD"/>
    <property type="match status" value="1"/>
</dbReference>
<dbReference type="PROSITE" id="PS50093">
    <property type="entry name" value="PKD"/>
    <property type="match status" value="1"/>
</dbReference>
<feature type="domain" description="PKD" evidence="5">
    <location>
        <begin position="673"/>
        <end position="753"/>
    </location>
</feature>
<dbReference type="Gene3D" id="2.60.40.10">
    <property type="entry name" value="Immunoglobulins"/>
    <property type="match status" value="1"/>
</dbReference>
<dbReference type="Pfam" id="PF00082">
    <property type="entry name" value="Peptidase_S8"/>
    <property type="match status" value="1"/>
</dbReference>
<dbReference type="PROSITE" id="PS00136">
    <property type="entry name" value="SUBTILASE_ASP"/>
    <property type="match status" value="1"/>
</dbReference>
<keyword evidence="3" id="KW-0378">Hydrolase</keyword>
<dbReference type="InterPro" id="IPR002884">
    <property type="entry name" value="P_dom"/>
</dbReference>
<dbReference type="FunFam" id="2.60.40.10:FF:000270">
    <property type="entry name" value="Cell surface protein"/>
    <property type="match status" value="1"/>
</dbReference>
<dbReference type="InterPro" id="IPR022409">
    <property type="entry name" value="PKD/Chitinase_dom"/>
</dbReference>
<name>A0A0F9T0L0_9ZZZZ</name>
<dbReference type="Gene3D" id="2.60.120.260">
    <property type="entry name" value="Galactose-binding domain-like"/>
    <property type="match status" value="1"/>
</dbReference>